<dbReference type="InterPro" id="IPR039614">
    <property type="entry name" value="PMI1-like"/>
</dbReference>
<gene>
    <name evidence="3" type="ORF">SLEP1_g12842</name>
</gene>
<dbReference type="EMBL" id="BPVZ01000015">
    <property type="protein sequence ID" value="GKV00094.1"/>
    <property type="molecule type" value="Genomic_DNA"/>
</dbReference>
<dbReference type="Pfam" id="PF10358">
    <property type="entry name" value="NT-C2"/>
    <property type="match status" value="1"/>
</dbReference>
<evidence type="ECO:0000256" key="1">
    <source>
        <dbReference type="SAM" id="MobiDB-lite"/>
    </source>
</evidence>
<dbReference type="InterPro" id="IPR019448">
    <property type="entry name" value="NT-C2"/>
</dbReference>
<dbReference type="Proteomes" id="UP001054252">
    <property type="component" value="Unassembled WGS sequence"/>
</dbReference>
<dbReference type="PANTHER" id="PTHR33414">
    <property type="entry name" value="PROTEIN PLASTID MOVEMENT IMPAIRED 1-RELATED 1"/>
    <property type="match status" value="1"/>
</dbReference>
<feature type="region of interest" description="Disordered" evidence="1">
    <location>
        <begin position="1"/>
        <end position="23"/>
    </location>
</feature>
<dbReference type="AlphaFoldDB" id="A0AAV5IJL3"/>
<protein>
    <recommendedName>
        <fullName evidence="2">C2 NT-type domain-containing protein</fullName>
    </recommendedName>
</protein>
<dbReference type="PROSITE" id="PS51840">
    <property type="entry name" value="C2_NT"/>
    <property type="match status" value="1"/>
</dbReference>
<accession>A0AAV5IJL3</accession>
<name>A0AAV5IJL3_9ROSI</name>
<dbReference type="InterPro" id="IPR048972">
    <property type="entry name" value="PMI1_PMIR1-2_C"/>
</dbReference>
<feature type="region of interest" description="Disordered" evidence="1">
    <location>
        <begin position="58"/>
        <end position="78"/>
    </location>
</feature>
<dbReference type="PANTHER" id="PTHR33414:SF10">
    <property type="entry name" value="PROTEIN PLASTID MOVEMENT IMPAIRED 1-RELATED 2"/>
    <property type="match status" value="1"/>
</dbReference>
<sequence length="1100" mass="121633">MAEEIVSRTGSDSNDRACESSSARLLRDVEDISRALYLHKPPPKALISASHVRSKYADKSRFPESKSNQSQGDLGNMKHKHKKSSLLWNWKKPLKALTHIGHICYDICFFLHVHSIEGLPVNFNHLSLCMQWKRKNQVSCTRASKVLDGVAEFEETLKHRCFVYGSRSGSQNSAKYEEKLFLIYGSVVGAPGLDIGKHWVDLTRLLPLSFEELEGDNSSGKWTTSFKLAGKAKGATLNVSFGFFLAKDNLLESRDKLDGPSQVKHSGGLSNDDGMFHHIGSISSNLNLRSLLSSPSVDINLTNDVLPHLGMELSNSISFLYQKLNEGNLHGSPRLDKSSEYAEQPNTISDDNFELDKGTNECGDTEFSVTEQWVEMCQKDQFQLEENAIDTVDGSIIETINVDEILKDCEAEVDEESKQGSEVDHCSSYLEESSTCSNLSTVEVVDSSFHNLLISELTDLESPPALSDFLVQEEYMEVKSNYKAGKVPKKLLSLDDIAESVATDFLNMLEIERGQFGPACGSAPESPRERLLREFENDALASGNFILDSDAVGEELSTMTPSCSADDISEDSIFSSVISDIEQHKMERQLLKDRRKVKMLEDLETEALMLEWGLDEKAFQSSPRICSDGFGSPIELPSEESVELPPLGDGVGHLIQIKSGGYLRSMNPLLFRNCKNVGHLIIQVSRPVLFPARLGSNIMELVQNLASLGIENLSLQVNTLMPLEDITGKTIQQVAQEVEPTAMVPERQRQVKMQCESLFELDSFAERKEVEGFQFDWEYDHLNSDMIGGDYVPLGNLAPLTLSQIEALAIEGLKIQSGMSDVDAPSSVSTSSAGKVSGFAGKASNCGEFLCSEPASGLSFPDADDTTFSVDRLMGLSIPLDEWLKLDAGIIADEDQISEHMIQILAAHNSKGIDLVSGTLTKHKKCGKASVKLHGLLGDNITVALRVLLRDPLRNYEPVGNSMLALIQLERASVAIEQEQDWEEKDDSVVSQEKEQGSPLFKIIKVNLAGLDTKPDKKLLWGTRTQQQSGTRWLLASGMAKSKKQSFTMSSAIVGSNPSVIRKLQDRDVLWSLTYNIHNSRTNWIRNPNVIFPNESVSVS</sequence>
<comment type="caution">
    <text evidence="3">The sequence shown here is derived from an EMBL/GenBank/DDBJ whole genome shotgun (WGS) entry which is preliminary data.</text>
</comment>
<reference evidence="3 4" key="1">
    <citation type="journal article" date="2021" name="Commun. Biol.">
        <title>The genome of Shorea leprosula (Dipterocarpaceae) highlights the ecological relevance of drought in aseasonal tropical rainforests.</title>
        <authorList>
            <person name="Ng K.K.S."/>
            <person name="Kobayashi M.J."/>
            <person name="Fawcett J.A."/>
            <person name="Hatakeyama M."/>
            <person name="Paape T."/>
            <person name="Ng C.H."/>
            <person name="Ang C.C."/>
            <person name="Tnah L.H."/>
            <person name="Lee C.T."/>
            <person name="Nishiyama T."/>
            <person name="Sese J."/>
            <person name="O'Brien M.J."/>
            <person name="Copetti D."/>
            <person name="Mohd Noor M.I."/>
            <person name="Ong R.C."/>
            <person name="Putra M."/>
            <person name="Sireger I.Z."/>
            <person name="Indrioko S."/>
            <person name="Kosugi Y."/>
            <person name="Izuno A."/>
            <person name="Isagi Y."/>
            <person name="Lee S.L."/>
            <person name="Shimizu K.K."/>
        </authorList>
    </citation>
    <scope>NUCLEOTIDE SEQUENCE [LARGE SCALE GENOMIC DNA]</scope>
    <source>
        <strain evidence="3">214</strain>
    </source>
</reference>
<evidence type="ECO:0000313" key="4">
    <source>
        <dbReference type="Proteomes" id="UP001054252"/>
    </source>
</evidence>
<proteinExistence type="predicted"/>
<feature type="domain" description="C2 NT-type" evidence="2">
    <location>
        <begin position="97"/>
        <end position="245"/>
    </location>
</feature>
<feature type="region of interest" description="Disordered" evidence="1">
    <location>
        <begin position="331"/>
        <end position="356"/>
    </location>
</feature>
<evidence type="ECO:0000259" key="2">
    <source>
        <dbReference type="PROSITE" id="PS51840"/>
    </source>
</evidence>
<dbReference type="Pfam" id="PF21745">
    <property type="entry name" value="PMI1_PMIR1-2_C"/>
    <property type="match status" value="1"/>
</dbReference>
<evidence type="ECO:0000313" key="3">
    <source>
        <dbReference type="EMBL" id="GKV00094.1"/>
    </source>
</evidence>
<organism evidence="3 4">
    <name type="scientific">Rubroshorea leprosula</name>
    <dbReference type="NCBI Taxonomy" id="152421"/>
    <lineage>
        <taxon>Eukaryota</taxon>
        <taxon>Viridiplantae</taxon>
        <taxon>Streptophyta</taxon>
        <taxon>Embryophyta</taxon>
        <taxon>Tracheophyta</taxon>
        <taxon>Spermatophyta</taxon>
        <taxon>Magnoliopsida</taxon>
        <taxon>eudicotyledons</taxon>
        <taxon>Gunneridae</taxon>
        <taxon>Pentapetalae</taxon>
        <taxon>rosids</taxon>
        <taxon>malvids</taxon>
        <taxon>Malvales</taxon>
        <taxon>Dipterocarpaceae</taxon>
        <taxon>Rubroshorea</taxon>
    </lineage>
</organism>
<keyword evidence="4" id="KW-1185">Reference proteome</keyword>